<gene>
    <name evidence="4" type="ORF">AB1Y20_015149</name>
</gene>
<dbReference type="InterPro" id="IPR029063">
    <property type="entry name" value="SAM-dependent_MTases_sf"/>
</dbReference>
<protein>
    <recommendedName>
        <fullName evidence="6">[Phosphatase 2A protein]-leucine-carboxy methyltransferase 1</fullName>
    </recommendedName>
</protein>
<keyword evidence="5" id="KW-1185">Reference proteome</keyword>
<name>A0AB34JZQ6_PRYPA</name>
<accession>A0AB34JZQ6</accession>
<dbReference type="GO" id="GO:0008168">
    <property type="term" value="F:methyltransferase activity"/>
    <property type="evidence" value="ECO:0007669"/>
    <property type="project" value="UniProtKB-KW"/>
</dbReference>
<dbReference type="Pfam" id="PF04072">
    <property type="entry name" value="LCM"/>
    <property type="match status" value="1"/>
</dbReference>
<evidence type="ECO:0000256" key="3">
    <source>
        <dbReference type="SAM" id="SignalP"/>
    </source>
</evidence>
<sequence>MLLLVAALGVLLRGGARVTTPQRIGGVPQMAVKLELNPEEASRLLEDGPAASQGPFGKGGALEGVANTLDAVAEVTLGVLHAFDDKEVQDSSKNLQVLWSRAVLAKLGQLDDPIAFQLLPKSTRGAVEAGLFDFSANFLEWVAARTAFLNEGTDAFLSSPSCSGGKECQIVIFGAGFDTRSIRYQREGLRFFEIDLPETIEAKRVVHERYRDEVDPQVRLPVRVGFDLNDCEKVSLLEKLEAQHGFKRNVPTMFISEAVMFYVNPRAIASLYGEIFEFGRSSEAMYCFTDSMRPLVQGPFSDEIKNFLDKQDVELLAHQARWSGAVQFMHSVARTPGMDSLLSHVRPIVQAPIISYAPERVPPAFNKLPKPSFNNSWYALGYSSELHDDTPYSTRLFGEPLTVLRDGKTGQLSVHATADGEAYACADHQDLFWVWRGDPSQANFDMLPTHPTPEATHSVETILDYGCDWSYIVENNLDTPHLYWLHDGSIPPIESIGCSRKNIASIGLRLFKDDVGVGHIGKTSTKVTKVVRYDAPNIVRHGGVSGFSEEFNIIPLGPHRTRVLLRQRFPKGPILSTLLNIPGTKAALQYLVRNWNYQIGLEDYCVMQGQAHNVDDLGAPNWRKLSVGDDLIVKFWKWKRDALQADGLSSEYFTKWDGSSISAEKIRSVQPVPLKAPTHGGGRRASPATVKPAYLSSAPIADYPPINHQPYPLLYGENGIVERHVQALDLTNELRKVSTKLPPIGLPASLGAAAGLTAGAGVLSMTGWLAGVANAMGMQ</sequence>
<evidence type="ECO:0000256" key="1">
    <source>
        <dbReference type="ARBA" id="ARBA00022603"/>
    </source>
</evidence>
<dbReference type="SUPFAM" id="SSF53335">
    <property type="entry name" value="S-adenosyl-L-methionine-dependent methyltransferases"/>
    <property type="match status" value="1"/>
</dbReference>
<reference evidence="4 5" key="1">
    <citation type="journal article" date="2024" name="Science">
        <title>Giant polyketide synthase enzymes in the biosynthesis of giant marine polyether toxins.</title>
        <authorList>
            <person name="Fallon T.R."/>
            <person name="Shende V.V."/>
            <person name="Wierzbicki I.H."/>
            <person name="Pendleton A.L."/>
            <person name="Watervoot N.F."/>
            <person name="Auber R.P."/>
            <person name="Gonzalez D.J."/>
            <person name="Wisecaver J.H."/>
            <person name="Moore B.S."/>
        </authorList>
    </citation>
    <scope>NUCLEOTIDE SEQUENCE [LARGE SCALE GENOMIC DNA]</scope>
    <source>
        <strain evidence="4 5">12B1</strain>
    </source>
</reference>
<evidence type="ECO:0008006" key="6">
    <source>
        <dbReference type="Google" id="ProtNLM"/>
    </source>
</evidence>
<organism evidence="4 5">
    <name type="scientific">Prymnesium parvum</name>
    <name type="common">Toxic golden alga</name>
    <dbReference type="NCBI Taxonomy" id="97485"/>
    <lineage>
        <taxon>Eukaryota</taxon>
        <taxon>Haptista</taxon>
        <taxon>Haptophyta</taxon>
        <taxon>Prymnesiophyceae</taxon>
        <taxon>Prymnesiales</taxon>
        <taxon>Prymnesiaceae</taxon>
        <taxon>Prymnesium</taxon>
    </lineage>
</organism>
<keyword evidence="1" id="KW-0489">Methyltransferase</keyword>
<keyword evidence="2" id="KW-0808">Transferase</keyword>
<evidence type="ECO:0000313" key="4">
    <source>
        <dbReference type="EMBL" id="KAL1526437.1"/>
    </source>
</evidence>
<dbReference type="Proteomes" id="UP001515480">
    <property type="component" value="Unassembled WGS sequence"/>
</dbReference>
<dbReference type="PANTHER" id="PTHR43619">
    <property type="entry name" value="S-ADENOSYL-L-METHIONINE-DEPENDENT METHYLTRANSFERASE YKTD-RELATED"/>
    <property type="match status" value="1"/>
</dbReference>
<dbReference type="PANTHER" id="PTHR43619:SF2">
    <property type="entry name" value="S-ADENOSYL-L-METHIONINE-DEPENDENT METHYLTRANSFERASES SUPERFAMILY PROTEIN"/>
    <property type="match status" value="1"/>
</dbReference>
<dbReference type="AlphaFoldDB" id="A0AB34JZQ6"/>
<dbReference type="InterPro" id="IPR007213">
    <property type="entry name" value="Ppm1/Ppm2/Tcmp"/>
</dbReference>
<evidence type="ECO:0000313" key="5">
    <source>
        <dbReference type="Proteomes" id="UP001515480"/>
    </source>
</evidence>
<feature type="chain" id="PRO_5044306199" description="[Phosphatase 2A protein]-leucine-carboxy methyltransferase 1" evidence="3">
    <location>
        <begin position="18"/>
        <end position="779"/>
    </location>
</feature>
<proteinExistence type="predicted"/>
<dbReference type="GO" id="GO:0051537">
    <property type="term" value="F:2 iron, 2 sulfur cluster binding"/>
    <property type="evidence" value="ECO:0007669"/>
    <property type="project" value="InterPro"/>
</dbReference>
<dbReference type="InterPro" id="IPR036922">
    <property type="entry name" value="Rieske_2Fe-2S_sf"/>
</dbReference>
<evidence type="ECO:0000256" key="2">
    <source>
        <dbReference type="ARBA" id="ARBA00022679"/>
    </source>
</evidence>
<dbReference type="SUPFAM" id="SSF50022">
    <property type="entry name" value="ISP domain"/>
    <property type="match status" value="1"/>
</dbReference>
<dbReference type="GO" id="GO:0032259">
    <property type="term" value="P:methylation"/>
    <property type="evidence" value="ECO:0007669"/>
    <property type="project" value="UniProtKB-KW"/>
</dbReference>
<keyword evidence="3" id="KW-0732">Signal</keyword>
<comment type="caution">
    <text evidence="4">The sequence shown here is derived from an EMBL/GenBank/DDBJ whole genome shotgun (WGS) entry which is preliminary data.</text>
</comment>
<dbReference type="SUPFAM" id="SSF55961">
    <property type="entry name" value="Bet v1-like"/>
    <property type="match status" value="1"/>
</dbReference>
<dbReference type="Gene3D" id="3.40.50.150">
    <property type="entry name" value="Vaccinia Virus protein VP39"/>
    <property type="match status" value="1"/>
</dbReference>
<dbReference type="EMBL" id="JBGBPQ010000003">
    <property type="protein sequence ID" value="KAL1526437.1"/>
    <property type="molecule type" value="Genomic_DNA"/>
</dbReference>
<feature type="signal peptide" evidence="3">
    <location>
        <begin position="1"/>
        <end position="17"/>
    </location>
</feature>